<organism evidence="2 3">
    <name type="scientific">Streptomyces achromogenes</name>
    <dbReference type="NCBI Taxonomy" id="67255"/>
    <lineage>
        <taxon>Bacteria</taxon>
        <taxon>Bacillati</taxon>
        <taxon>Actinomycetota</taxon>
        <taxon>Actinomycetes</taxon>
        <taxon>Kitasatosporales</taxon>
        <taxon>Streptomycetaceae</taxon>
        <taxon>Streptomyces</taxon>
    </lineage>
</organism>
<dbReference type="InterPro" id="IPR027417">
    <property type="entry name" value="P-loop_NTPase"/>
</dbReference>
<dbReference type="RefSeq" id="WP_405448085.1">
    <property type="nucleotide sequence ID" value="NZ_CP108164.1"/>
</dbReference>
<protein>
    <submittedName>
        <fullName evidence="2">NACHT domain-containing protein</fullName>
    </submittedName>
</protein>
<dbReference type="PANTHER" id="PTHR46844:SF1">
    <property type="entry name" value="SLR5058 PROTEIN"/>
    <property type="match status" value="1"/>
</dbReference>
<dbReference type="Proteomes" id="UP001622557">
    <property type="component" value="Chromosome"/>
</dbReference>
<reference evidence="2 3" key="1">
    <citation type="submission" date="2022-10" db="EMBL/GenBank/DDBJ databases">
        <title>The complete genomes of actinobacterial strains from the NBC collection.</title>
        <authorList>
            <person name="Joergensen T.S."/>
            <person name="Alvarez Arevalo M."/>
            <person name="Sterndorff E.B."/>
            <person name="Faurdal D."/>
            <person name="Vuksanovic O."/>
            <person name="Mourched A.-S."/>
            <person name="Charusanti P."/>
            <person name="Shaw S."/>
            <person name="Blin K."/>
            <person name="Weber T."/>
        </authorList>
    </citation>
    <scope>NUCLEOTIDE SEQUENCE [LARGE SCALE GENOMIC DNA]</scope>
    <source>
        <strain evidence="2 3">NBC_00156</strain>
    </source>
</reference>
<keyword evidence="3" id="KW-1185">Reference proteome</keyword>
<dbReference type="Pfam" id="PF05729">
    <property type="entry name" value="NACHT"/>
    <property type="match status" value="1"/>
</dbReference>
<accession>A0ABZ1KN49</accession>
<dbReference type="InterPro" id="IPR007111">
    <property type="entry name" value="NACHT_NTPase"/>
</dbReference>
<sequence>MAVFSDPVLQQAAGGVITSVVATTATRLGVTLRGLGNRALKEDEEIVKWFNTYRITESTPQLSELPATITRNELHQILESEEFHASIYELLAARLTDAPDREVEKIRQILESVLSYSTPAVDLSDLADALFGYYDNEICSIVGRLQGASPEFLPRLRSEAFSARMISALRALEKRSDSYRSADPKLDRDFLRRYRNHMSEEYGKIEPPDFDRRRRVPIGDLYVTPEITEMGDPHSSPIDVWELGRRIDRTVLLGDPGGGKTTASNVLMHWNASRGDRVVPFLVTLRDFASQDPPERSVVGHIEHTLEVVYQCSPPRGLISRLFLAGSALVIFDGLDELIDTARRAEVTAIVERFCTEYPMVKVLVTSRLVGYDQARLDDQYFVRYRVGGFDTPRVSEYVRKWFTQEEGITSEEAESLATAFMDESASVSDLRANPLMLALMCILYRGEGSIPRNRPEVYEQCASLLFRKWDARRRIHTELRARPHVEPALRHLAHWIFSRQESDSAVARGALIRETAQFFHERGFESYEEAHEAAEEFVDFCKGRAWVFSDAGTTARGEALYTFTHRTFLEHFTAAYLASVSDTPEKLAKVIAPHVAKEEWEVVAELAVQMKDRSTDQGAARIFRSLLNDRRYTATESRSNLLCFLASCLMSVDPPPSIVRELCQSCLSHLWRGNMDNPQFFGPLLLLIKCGGTYREIVASELTSKIDQLAASGNASDRIAAIRLAVWCNPRSGTFSRGSFVSSGTQVQSFWDRFNESHVHRFTAEILEAAERDSGFLWLALDRGLITLEQVLKTPEDFEKLTTNGHPIGVFNTRWSPYLPTQAIKFVKAAGEVTEAQKQEMAVVGKYLRERPSPPWVKSDSAHWVAFVSPRSNHESLQPLEPDTFLGASVLMMIVVELSGDVGFRDGSPRDLGYLSSLFPYLSKRVSPELDVELPDLPVGEELQQAMRLWARRQLDFLEERDS</sequence>
<dbReference type="GeneID" id="97282269"/>
<dbReference type="PANTHER" id="PTHR46844">
    <property type="entry name" value="SLR5058 PROTEIN"/>
    <property type="match status" value="1"/>
</dbReference>
<feature type="domain" description="NACHT" evidence="1">
    <location>
        <begin position="249"/>
        <end position="405"/>
    </location>
</feature>
<dbReference type="Gene3D" id="3.40.50.300">
    <property type="entry name" value="P-loop containing nucleotide triphosphate hydrolases"/>
    <property type="match status" value="1"/>
</dbReference>
<evidence type="ECO:0000313" key="2">
    <source>
        <dbReference type="EMBL" id="WTQ82015.1"/>
    </source>
</evidence>
<evidence type="ECO:0000259" key="1">
    <source>
        <dbReference type="Pfam" id="PF05729"/>
    </source>
</evidence>
<dbReference type="SUPFAM" id="SSF52540">
    <property type="entry name" value="P-loop containing nucleoside triphosphate hydrolases"/>
    <property type="match status" value="1"/>
</dbReference>
<proteinExistence type="predicted"/>
<dbReference type="EMBL" id="CP108164">
    <property type="protein sequence ID" value="WTQ82015.1"/>
    <property type="molecule type" value="Genomic_DNA"/>
</dbReference>
<name>A0ABZ1KN49_STRAH</name>
<gene>
    <name evidence="2" type="ORF">OG350_17570</name>
</gene>
<evidence type="ECO:0000313" key="3">
    <source>
        <dbReference type="Proteomes" id="UP001622557"/>
    </source>
</evidence>